<feature type="coiled-coil region" evidence="10">
    <location>
        <begin position="223"/>
        <end position="254"/>
    </location>
</feature>
<dbReference type="PROSITE" id="PS50112">
    <property type="entry name" value="PAS"/>
    <property type="match status" value="1"/>
</dbReference>
<keyword evidence="6" id="KW-0418">Kinase</keyword>
<name>A0ABS4AFH1_9PROT</name>
<evidence type="ECO:0000256" key="1">
    <source>
        <dbReference type="ARBA" id="ARBA00000085"/>
    </source>
</evidence>
<proteinExistence type="predicted"/>
<keyword evidence="10" id="KW-0175">Coiled coil</keyword>
<dbReference type="InterPro" id="IPR000014">
    <property type="entry name" value="PAS"/>
</dbReference>
<dbReference type="Gene3D" id="1.10.287.130">
    <property type="match status" value="1"/>
</dbReference>
<keyword evidence="4" id="KW-0808">Transferase</keyword>
<dbReference type="PROSITE" id="PS50113">
    <property type="entry name" value="PAC"/>
    <property type="match status" value="1"/>
</dbReference>
<protein>
    <recommendedName>
        <fullName evidence="2">histidine kinase</fullName>
        <ecNumber evidence="2">2.7.13.3</ecNumber>
    </recommendedName>
</protein>
<dbReference type="InterPro" id="IPR036890">
    <property type="entry name" value="HATPase_C_sf"/>
</dbReference>
<evidence type="ECO:0000256" key="5">
    <source>
        <dbReference type="ARBA" id="ARBA00022741"/>
    </source>
</evidence>
<feature type="coiled-coil region" evidence="10">
    <location>
        <begin position="14"/>
        <end position="41"/>
    </location>
</feature>
<evidence type="ECO:0000259" key="14">
    <source>
        <dbReference type="PROSITE" id="PS50112"/>
    </source>
</evidence>
<feature type="domain" description="Response regulatory" evidence="13">
    <location>
        <begin position="525"/>
        <end position="638"/>
    </location>
</feature>
<dbReference type="EC" id="2.7.13.3" evidence="2"/>
<evidence type="ECO:0000256" key="10">
    <source>
        <dbReference type="SAM" id="Coils"/>
    </source>
</evidence>
<evidence type="ECO:0000256" key="9">
    <source>
        <dbReference type="PROSITE-ProRule" id="PRU00169"/>
    </source>
</evidence>
<reference evidence="16 17" key="1">
    <citation type="submission" date="2021-03" db="EMBL/GenBank/DDBJ databases">
        <authorList>
            <person name="So Y."/>
        </authorList>
    </citation>
    <scope>NUCLEOTIDE SEQUENCE [LARGE SCALE GENOMIC DNA]</scope>
    <source>
        <strain evidence="16 17">SSH11</strain>
    </source>
</reference>
<dbReference type="Gene3D" id="3.30.450.20">
    <property type="entry name" value="PAS domain"/>
    <property type="match status" value="1"/>
</dbReference>
<evidence type="ECO:0000256" key="11">
    <source>
        <dbReference type="SAM" id="MobiDB-lite"/>
    </source>
</evidence>
<dbReference type="SUPFAM" id="SSF55874">
    <property type="entry name" value="ATPase domain of HSP90 chaperone/DNA topoisomerase II/histidine kinase"/>
    <property type="match status" value="1"/>
</dbReference>
<dbReference type="NCBIfam" id="TIGR00229">
    <property type="entry name" value="sensory_box"/>
    <property type="match status" value="1"/>
</dbReference>
<dbReference type="Gene3D" id="3.40.50.2300">
    <property type="match status" value="1"/>
</dbReference>
<dbReference type="InterPro" id="IPR036097">
    <property type="entry name" value="HisK_dim/P_sf"/>
</dbReference>
<dbReference type="Gene3D" id="2.10.70.100">
    <property type="match status" value="1"/>
</dbReference>
<feature type="domain" description="PAC" evidence="15">
    <location>
        <begin position="180"/>
        <end position="232"/>
    </location>
</feature>
<evidence type="ECO:0000256" key="4">
    <source>
        <dbReference type="ARBA" id="ARBA00022679"/>
    </source>
</evidence>
<dbReference type="SMART" id="SM00388">
    <property type="entry name" value="HisKA"/>
    <property type="match status" value="1"/>
</dbReference>
<dbReference type="Pfam" id="PF00512">
    <property type="entry name" value="HisKA"/>
    <property type="match status" value="1"/>
</dbReference>
<dbReference type="SMART" id="SM00387">
    <property type="entry name" value="HATPase_c"/>
    <property type="match status" value="1"/>
</dbReference>
<dbReference type="Pfam" id="PF08447">
    <property type="entry name" value="PAS_3"/>
    <property type="match status" value="1"/>
</dbReference>
<dbReference type="SMART" id="SM00448">
    <property type="entry name" value="REC"/>
    <property type="match status" value="1"/>
</dbReference>
<keyword evidence="8" id="KW-0902">Two-component regulatory system</keyword>
<dbReference type="Pfam" id="PF02518">
    <property type="entry name" value="HATPase_c"/>
    <property type="match status" value="1"/>
</dbReference>
<sequence>MRLRPAAPSGTAEVESLRAALAEARAESGSLSRRLQESERQLGAWRALVGARRRALDEDDPVFGAAFEDLWAVAAELEEANAAFGREVAQRRAELAAIDAALRESEERVRLAHRYAGAGSWEWMVPDDSLSWSEEYRDLLGIPPHAAPSREAWLAGILPDDRPAAERALQTVLQHGHPEFEVEYRVRHPQRGILWLACRGRLQRDPQDLPWRLTGLCIDITARKRAEIALRDANENLRREVEREVAAREVTQSQVTQMLKLEALGQLTGGVAHDFNNLLAVVSAGASLLARTEDPARRERLISSIAQAASRGADLTRRLLTFARRQALRPERIPLVPWMADLGVLLSRSLRADIALRIEVPEDVWPVFADTSEMELALTNLALNAQDAMPRGGTLAIRAGNAQLQGKGDPDGLRGAFIRIEVEDSGMGMAPEVLARAFEPFFSTKPGSGTGLGLAQVYGFARQSGGTARVSSRTGHGTCVTLLLPRAGAEEQARADPSAAPPAGRDAGDHAGDHEGSHAGERALRILVVEDDDALASLVLDMMRHLGHDARRATGPNDALGQLEAGLEVDLIFTDVLMPGGMDGLDLAYALRQSRPGLPVLLTSGYGGAPARVAEAGLPLLRKPYGLPELREALAAAIRG</sequence>
<dbReference type="Proteomes" id="UP000681594">
    <property type="component" value="Unassembled WGS sequence"/>
</dbReference>
<evidence type="ECO:0000259" key="12">
    <source>
        <dbReference type="PROSITE" id="PS50109"/>
    </source>
</evidence>
<dbReference type="InterPro" id="IPR003661">
    <property type="entry name" value="HisK_dim/P_dom"/>
</dbReference>
<evidence type="ECO:0000256" key="2">
    <source>
        <dbReference type="ARBA" id="ARBA00012438"/>
    </source>
</evidence>
<dbReference type="InterPro" id="IPR003594">
    <property type="entry name" value="HATPase_dom"/>
</dbReference>
<comment type="catalytic activity">
    <reaction evidence="1">
        <text>ATP + protein L-histidine = ADP + protein N-phospho-L-histidine.</text>
        <dbReference type="EC" id="2.7.13.3"/>
    </reaction>
</comment>
<dbReference type="Gene3D" id="3.30.565.10">
    <property type="entry name" value="Histidine kinase-like ATPase, C-terminal domain"/>
    <property type="match status" value="1"/>
</dbReference>
<evidence type="ECO:0000256" key="3">
    <source>
        <dbReference type="ARBA" id="ARBA00022553"/>
    </source>
</evidence>
<gene>
    <name evidence="16" type="ORF">J8J14_13345</name>
</gene>
<evidence type="ECO:0000259" key="15">
    <source>
        <dbReference type="PROSITE" id="PS50113"/>
    </source>
</evidence>
<dbReference type="PROSITE" id="PS50110">
    <property type="entry name" value="RESPONSE_REGULATORY"/>
    <property type="match status" value="1"/>
</dbReference>
<dbReference type="InterPro" id="IPR013655">
    <property type="entry name" value="PAS_fold_3"/>
</dbReference>
<feature type="region of interest" description="Disordered" evidence="11">
    <location>
        <begin position="488"/>
        <end position="517"/>
    </location>
</feature>
<dbReference type="InterPro" id="IPR000700">
    <property type="entry name" value="PAS-assoc_C"/>
</dbReference>
<keyword evidence="5" id="KW-0547">Nucleotide-binding</keyword>
<dbReference type="PANTHER" id="PTHR43065:SF46">
    <property type="entry name" value="C4-DICARBOXYLATE TRANSPORT SENSOR PROTEIN DCTB"/>
    <property type="match status" value="1"/>
</dbReference>
<dbReference type="EMBL" id="JAGIZB010000011">
    <property type="protein sequence ID" value="MBP0445760.1"/>
    <property type="molecule type" value="Genomic_DNA"/>
</dbReference>
<dbReference type="SUPFAM" id="SSF52172">
    <property type="entry name" value="CheY-like"/>
    <property type="match status" value="1"/>
</dbReference>
<feature type="modified residue" description="4-aspartylphosphate" evidence="9">
    <location>
        <position position="575"/>
    </location>
</feature>
<dbReference type="InterPro" id="IPR001789">
    <property type="entry name" value="Sig_transdc_resp-reg_receiver"/>
</dbReference>
<evidence type="ECO:0000313" key="16">
    <source>
        <dbReference type="EMBL" id="MBP0445760.1"/>
    </source>
</evidence>
<dbReference type="InterPro" id="IPR035965">
    <property type="entry name" value="PAS-like_dom_sf"/>
</dbReference>
<evidence type="ECO:0000259" key="13">
    <source>
        <dbReference type="PROSITE" id="PS50110"/>
    </source>
</evidence>
<dbReference type="SUPFAM" id="SSF47384">
    <property type="entry name" value="Homodimeric domain of signal transducing histidine kinase"/>
    <property type="match status" value="1"/>
</dbReference>
<keyword evidence="7" id="KW-0067">ATP-binding</keyword>
<dbReference type="InterPro" id="IPR005467">
    <property type="entry name" value="His_kinase_dom"/>
</dbReference>
<organism evidence="16 17">
    <name type="scientific">Pararoseomonas baculiformis</name>
    <dbReference type="NCBI Taxonomy" id="2820812"/>
    <lineage>
        <taxon>Bacteria</taxon>
        <taxon>Pseudomonadati</taxon>
        <taxon>Pseudomonadota</taxon>
        <taxon>Alphaproteobacteria</taxon>
        <taxon>Acetobacterales</taxon>
        <taxon>Acetobacteraceae</taxon>
        <taxon>Pararoseomonas</taxon>
    </lineage>
</organism>
<evidence type="ECO:0000256" key="7">
    <source>
        <dbReference type="ARBA" id="ARBA00022840"/>
    </source>
</evidence>
<keyword evidence="3 9" id="KW-0597">Phosphoprotein</keyword>
<feature type="compositionally biased region" description="Basic and acidic residues" evidence="11">
    <location>
        <begin position="506"/>
        <end position="517"/>
    </location>
</feature>
<feature type="domain" description="PAS" evidence="14">
    <location>
        <begin position="132"/>
        <end position="176"/>
    </location>
</feature>
<dbReference type="InterPro" id="IPR011006">
    <property type="entry name" value="CheY-like_superfamily"/>
</dbReference>
<dbReference type="RefSeq" id="WP_209380023.1">
    <property type="nucleotide sequence ID" value="NZ_JAGIZB010000011.1"/>
</dbReference>
<comment type="caution">
    <text evidence="16">The sequence shown here is derived from an EMBL/GenBank/DDBJ whole genome shotgun (WGS) entry which is preliminary data.</text>
</comment>
<evidence type="ECO:0000256" key="8">
    <source>
        <dbReference type="ARBA" id="ARBA00023012"/>
    </source>
</evidence>
<dbReference type="Pfam" id="PF00072">
    <property type="entry name" value="Response_reg"/>
    <property type="match status" value="1"/>
</dbReference>
<evidence type="ECO:0000313" key="17">
    <source>
        <dbReference type="Proteomes" id="UP000681594"/>
    </source>
</evidence>
<dbReference type="SUPFAM" id="SSF55785">
    <property type="entry name" value="PYP-like sensor domain (PAS domain)"/>
    <property type="match status" value="1"/>
</dbReference>
<keyword evidence="17" id="KW-1185">Reference proteome</keyword>
<dbReference type="PRINTS" id="PR00344">
    <property type="entry name" value="BCTRLSENSOR"/>
</dbReference>
<evidence type="ECO:0000256" key="6">
    <source>
        <dbReference type="ARBA" id="ARBA00022777"/>
    </source>
</evidence>
<dbReference type="CDD" id="cd00130">
    <property type="entry name" value="PAS"/>
    <property type="match status" value="1"/>
</dbReference>
<feature type="domain" description="Histidine kinase" evidence="12">
    <location>
        <begin position="270"/>
        <end position="488"/>
    </location>
</feature>
<dbReference type="InterPro" id="IPR004358">
    <property type="entry name" value="Sig_transdc_His_kin-like_C"/>
</dbReference>
<accession>A0ABS4AFH1</accession>
<dbReference type="PROSITE" id="PS50109">
    <property type="entry name" value="HIS_KIN"/>
    <property type="match status" value="1"/>
</dbReference>
<dbReference type="PANTHER" id="PTHR43065">
    <property type="entry name" value="SENSOR HISTIDINE KINASE"/>
    <property type="match status" value="1"/>
</dbReference>